<keyword evidence="3" id="KW-1185">Reference proteome</keyword>
<dbReference type="EMBL" id="CP144747">
    <property type="protein sequence ID" value="WVZ64171.1"/>
    <property type="molecule type" value="Genomic_DNA"/>
</dbReference>
<protein>
    <submittedName>
        <fullName evidence="2">Uncharacterized protein</fullName>
    </submittedName>
</protein>
<accession>A0AAQ3T0I6</accession>
<feature type="compositionally biased region" description="Low complexity" evidence="1">
    <location>
        <begin position="66"/>
        <end position="75"/>
    </location>
</feature>
<feature type="region of interest" description="Disordered" evidence="1">
    <location>
        <begin position="1"/>
        <end position="23"/>
    </location>
</feature>
<feature type="compositionally biased region" description="Basic residues" evidence="1">
    <location>
        <begin position="87"/>
        <end position="97"/>
    </location>
</feature>
<evidence type="ECO:0000313" key="2">
    <source>
        <dbReference type="EMBL" id="WVZ64171.1"/>
    </source>
</evidence>
<gene>
    <name evidence="2" type="ORF">U9M48_013734</name>
</gene>
<evidence type="ECO:0000313" key="3">
    <source>
        <dbReference type="Proteomes" id="UP001341281"/>
    </source>
</evidence>
<dbReference type="EMBL" id="CP144747">
    <property type="protein sequence ID" value="WVZ64172.1"/>
    <property type="molecule type" value="Genomic_DNA"/>
</dbReference>
<evidence type="ECO:0000256" key="1">
    <source>
        <dbReference type="SAM" id="MobiDB-lite"/>
    </source>
</evidence>
<proteinExistence type="predicted"/>
<dbReference type="AlphaFoldDB" id="A0AAQ3T0I6"/>
<sequence>MPLADASGARRRRSQAAAARGFAVCAAPERSAPPLSLPLLPPPRVPPVAAVEDLSTSPPRPPHPPTHAARACAPHPHARRGSEPWRGRLHSPTRWRRQTPPAGCPFRATARHQRDLPACLCFSGAGRRPQGHLREGRRARIPRLFSIPMRDPEPSSTSGLMYAFKAAWTFARSQPDVSGIDAQWRIGRPATRLCILQHRRPQVCCHDKETSMAICA</sequence>
<reference evidence="2 3" key="1">
    <citation type="submission" date="2024-02" db="EMBL/GenBank/DDBJ databases">
        <title>High-quality chromosome-scale genome assembly of Pensacola bahiagrass (Paspalum notatum Flugge var. saurae).</title>
        <authorList>
            <person name="Vega J.M."/>
            <person name="Podio M."/>
            <person name="Orjuela J."/>
            <person name="Siena L.A."/>
            <person name="Pessino S.C."/>
            <person name="Combes M.C."/>
            <person name="Mariac C."/>
            <person name="Albertini E."/>
            <person name="Pupilli F."/>
            <person name="Ortiz J.P.A."/>
            <person name="Leblanc O."/>
        </authorList>
    </citation>
    <scope>NUCLEOTIDE SEQUENCE [LARGE SCALE GENOMIC DNA]</scope>
    <source>
        <strain evidence="2">R1</strain>
        <tissue evidence="2">Leaf</tissue>
    </source>
</reference>
<organism evidence="2 3">
    <name type="scientific">Paspalum notatum var. saurae</name>
    <dbReference type="NCBI Taxonomy" id="547442"/>
    <lineage>
        <taxon>Eukaryota</taxon>
        <taxon>Viridiplantae</taxon>
        <taxon>Streptophyta</taxon>
        <taxon>Embryophyta</taxon>
        <taxon>Tracheophyta</taxon>
        <taxon>Spermatophyta</taxon>
        <taxon>Magnoliopsida</taxon>
        <taxon>Liliopsida</taxon>
        <taxon>Poales</taxon>
        <taxon>Poaceae</taxon>
        <taxon>PACMAD clade</taxon>
        <taxon>Panicoideae</taxon>
        <taxon>Andropogonodae</taxon>
        <taxon>Paspaleae</taxon>
        <taxon>Paspalinae</taxon>
        <taxon>Paspalum</taxon>
    </lineage>
</organism>
<name>A0AAQ3T0I6_PASNO</name>
<dbReference type="Proteomes" id="UP001341281">
    <property type="component" value="Chromosome 03"/>
</dbReference>
<feature type="region of interest" description="Disordered" evidence="1">
    <location>
        <begin position="48"/>
        <end position="102"/>
    </location>
</feature>